<organism evidence="1 2">
    <name type="scientific">Eragrostis curvula</name>
    <name type="common">weeping love grass</name>
    <dbReference type="NCBI Taxonomy" id="38414"/>
    <lineage>
        <taxon>Eukaryota</taxon>
        <taxon>Viridiplantae</taxon>
        <taxon>Streptophyta</taxon>
        <taxon>Embryophyta</taxon>
        <taxon>Tracheophyta</taxon>
        <taxon>Spermatophyta</taxon>
        <taxon>Magnoliopsida</taxon>
        <taxon>Liliopsida</taxon>
        <taxon>Poales</taxon>
        <taxon>Poaceae</taxon>
        <taxon>PACMAD clade</taxon>
        <taxon>Chloridoideae</taxon>
        <taxon>Eragrostideae</taxon>
        <taxon>Eragrostidinae</taxon>
        <taxon>Eragrostis</taxon>
    </lineage>
</organism>
<name>A0A5J9SVM6_9POAL</name>
<dbReference type="InterPro" id="IPR055302">
    <property type="entry name" value="F-box_dom-containing"/>
</dbReference>
<sequence length="507" mass="57816">MARSCSARFLRTLHPCPRGPAVFVVIASGSTPRSSRRRRLYRSSVIRGRIQNCNTLECGREISYVIKSRPGGVHIDRTWLQNTSKNKEKGSHPKIEIAIERFMSCGDYPYEHEIDDLLSHPACRGVEEVHIEAYSTFSSPLAGRKNDGPTSMPDSHIGYYKLSFGSVPSHALRELHITNCNNLESPPPAAFFPFLAVWQLQSCAVSLDSLQGMIVASPQLDNLHLDYVYIKTEVYHPADDYHENDWSSHFRDDYRADSTKVQSLGCPTVSILALVNCCYAENFTFELDAPRVRYFKYSGNAYMFPLKSPPTDLRRADLEVFDEVSCYDSLPLSTLFWTFVTNFRNTKVLKLKFVCLIEDIAVPEKKRHDELLGDMLLSNLKQLEVDGKLKHSLHAPQRSDGGDDENHEVIDIPGLSDKWFNFNCMQFYLKRVSLQFHLKKSNSFGVHLAKFFMEKAMVLEELYIDDGNHKMCEHMNRKFGGRITNPLQRCPHYKVLGGISQEAAQVN</sequence>
<dbReference type="OrthoDB" id="693880at2759"/>
<evidence type="ECO:0000313" key="2">
    <source>
        <dbReference type="Proteomes" id="UP000324897"/>
    </source>
</evidence>
<proteinExistence type="predicted"/>
<evidence type="ECO:0008006" key="3">
    <source>
        <dbReference type="Google" id="ProtNLM"/>
    </source>
</evidence>
<dbReference type="AlphaFoldDB" id="A0A5J9SVM6"/>
<dbReference type="Proteomes" id="UP000324897">
    <property type="component" value="Unassembled WGS sequence"/>
</dbReference>
<dbReference type="EMBL" id="RWGY01000230">
    <property type="protein sequence ID" value="TVU03071.1"/>
    <property type="molecule type" value="Genomic_DNA"/>
</dbReference>
<keyword evidence="2" id="KW-1185">Reference proteome</keyword>
<protein>
    <recommendedName>
        <fullName evidence="3">FBD domain-containing protein</fullName>
    </recommendedName>
</protein>
<gene>
    <name evidence="1" type="ORF">EJB05_51399</name>
</gene>
<comment type="caution">
    <text evidence="1">The sequence shown here is derived from an EMBL/GenBank/DDBJ whole genome shotgun (WGS) entry which is preliminary data.</text>
</comment>
<accession>A0A5J9SVM6</accession>
<dbReference type="Gramene" id="TVU03071">
    <property type="protein sequence ID" value="TVU03071"/>
    <property type="gene ID" value="EJB05_51399"/>
</dbReference>
<dbReference type="PANTHER" id="PTHR32141:SF26">
    <property type="entry name" value="OS08G0328600 PROTEIN"/>
    <property type="match status" value="1"/>
</dbReference>
<evidence type="ECO:0000313" key="1">
    <source>
        <dbReference type="EMBL" id="TVU03071.1"/>
    </source>
</evidence>
<reference evidence="1 2" key="1">
    <citation type="journal article" date="2019" name="Sci. Rep.">
        <title>A high-quality genome of Eragrostis curvula grass provides insights into Poaceae evolution and supports new strategies to enhance forage quality.</title>
        <authorList>
            <person name="Carballo J."/>
            <person name="Santos B.A.C.M."/>
            <person name="Zappacosta D."/>
            <person name="Garbus I."/>
            <person name="Selva J.P."/>
            <person name="Gallo C.A."/>
            <person name="Diaz A."/>
            <person name="Albertini E."/>
            <person name="Caccamo M."/>
            <person name="Echenique V."/>
        </authorList>
    </citation>
    <scope>NUCLEOTIDE SEQUENCE [LARGE SCALE GENOMIC DNA]</scope>
    <source>
        <strain evidence="2">cv. Victoria</strain>
        <tissue evidence="1">Leaf</tissue>
    </source>
</reference>
<dbReference type="PANTHER" id="PTHR32141">
    <property type="match status" value="1"/>
</dbReference>